<dbReference type="EMBL" id="BEGY01000002">
    <property type="protein sequence ID" value="GAX73009.1"/>
    <property type="molecule type" value="Genomic_DNA"/>
</dbReference>
<dbReference type="InterPro" id="IPR008271">
    <property type="entry name" value="Ser/Thr_kinase_AS"/>
</dbReference>
<dbReference type="Gene3D" id="1.10.510.10">
    <property type="entry name" value="Transferase(Phosphotransferase) domain 1"/>
    <property type="match status" value="1"/>
</dbReference>
<evidence type="ECO:0000259" key="2">
    <source>
        <dbReference type="PROSITE" id="PS50011"/>
    </source>
</evidence>
<dbReference type="PANTHER" id="PTHR44329">
    <property type="entry name" value="SERINE/THREONINE-PROTEIN KINASE TNNI3K-RELATED"/>
    <property type="match status" value="1"/>
</dbReference>
<gene>
    <name evidence="3" type="ORF">CEUSTIGMA_g461.t1</name>
</gene>
<dbReference type="GO" id="GO:0005524">
    <property type="term" value="F:ATP binding"/>
    <property type="evidence" value="ECO:0007669"/>
    <property type="project" value="InterPro"/>
</dbReference>
<name>A0A250WQN8_9CHLO</name>
<evidence type="ECO:0000313" key="3">
    <source>
        <dbReference type="EMBL" id="GAX73009.1"/>
    </source>
</evidence>
<feature type="compositionally biased region" description="Polar residues" evidence="1">
    <location>
        <begin position="431"/>
        <end position="443"/>
    </location>
</feature>
<evidence type="ECO:0000256" key="1">
    <source>
        <dbReference type="SAM" id="MobiDB-lite"/>
    </source>
</evidence>
<dbReference type="PROSITE" id="PS50011">
    <property type="entry name" value="PROTEIN_KINASE_DOM"/>
    <property type="match status" value="1"/>
</dbReference>
<feature type="region of interest" description="Disordered" evidence="1">
    <location>
        <begin position="427"/>
        <end position="458"/>
    </location>
</feature>
<dbReference type="PANTHER" id="PTHR44329:SF214">
    <property type="entry name" value="PROTEIN KINASE DOMAIN-CONTAINING PROTEIN"/>
    <property type="match status" value="1"/>
</dbReference>
<feature type="region of interest" description="Disordered" evidence="1">
    <location>
        <begin position="660"/>
        <end position="680"/>
    </location>
</feature>
<proteinExistence type="predicted"/>
<sequence length="908" mass="98798">MQQDSTPDDETSSSGDVNVHEVTVAEENALSQLFENAMSMGSNNADIWTNIQKALDSIALSLPETHVSIHILSTSMRFVKAICNRKSPVSEIFSTAGLLHITDLPSVLKVAKSRAPMFMQVTEHCSADSLPGEYQFFYEAVKCTSFMHIPLLYGKLVLGTLLVTRVTPFTPMEQSHISGLWPFISMFVVEGGAVRLVNLEEKVQNSHSINTLAWTITSELSKLFPWCHTKDVETRMVLLNEEQPSAIVLALTALPGSLPTTSTTSTTLDSNTAEAMKEGQGLSGTLMSLTNTLTQRCVKQKSKVLFIPDLMSALKKYGEAWRDVFLDDAGVSNPNWVIAAPITLEDLTTGNPEDARPVGIVMWLSRSRVSTNMLSRTIKASISPLMHAVSQQVQRLAEMSFSVIERANITPSATSDEEEMMRIAAAMSRDPGSSSNSSKPTQHSEIEGSSEAAVSSFRGPGTSHLWDEIMSMCWVSKGGSTMGLSQSAMTSSSKYFSGDHFSQVTNSSTGGGSRPIKYSVSKSEAASTSSLMRAYQTAITLHQREGTPTPRRRLEQVEIINKAGQGAFGSVYVANWKGQVTAVKIMRHQPDGRCTMRNAWELAVTMTLRHPNVVSVHLMLTDVAVSKKGRRTVLFLPMNVDGEPSSPGAIPGQYSDVSPGQYGDVSPGPSSLGPPSPDHNSRSQVIIMEYCNLGPLNTYIADKCFHKAVILGSDEDDVELQGCISVGDRLVCVDMVIVLSLLLEVAGAMQYIHSGGFIHCDLKPENILLKALQKEGGTGFVAKVSDFGMSEMFTTGGTLLGEIGGTVTHIAPEIVTHKQVTKACDVYSFGIIMFEVYTCQRPYADILNSAGDKRSRDKMILTQVTQHQRRPAFPENALPGIYLVSKSLETGQYLLPDRNGPHHKPLPT</sequence>
<feature type="domain" description="Protein kinase" evidence="2">
    <location>
        <begin position="557"/>
        <end position="908"/>
    </location>
</feature>
<accession>A0A250WQN8</accession>
<comment type="caution">
    <text evidence="3">The sequence shown here is derived from an EMBL/GenBank/DDBJ whole genome shotgun (WGS) entry which is preliminary data.</text>
</comment>
<organism evidence="3 4">
    <name type="scientific">Chlamydomonas eustigma</name>
    <dbReference type="NCBI Taxonomy" id="1157962"/>
    <lineage>
        <taxon>Eukaryota</taxon>
        <taxon>Viridiplantae</taxon>
        <taxon>Chlorophyta</taxon>
        <taxon>core chlorophytes</taxon>
        <taxon>Chlorophyceae</taxon>
        <taxon>CS clade</taxon>
        <taxon>Chlamydomonadales</taxon>
        <taxon>Chlamydomonadaceae</taxon>
        <taxon>Chlamydomonas</taxon>
    </lineage>
</organism>
<dbReference type="GO" id="GO:0004674">
    <property type="term" value="F:protein serine/threonine kinase activity"/>
    <property type="evidence" value="ECO:0007669"/>
    <property type="project" value="TreeGrafter"/>
</dbReference>
<keyword evidence="4" id="KW-1185">Reference proteome</keyword>
<dbReference type="Proteomes" id="UP000232323">
    <property type="component" value="Unassembled WGS sequence"/>
</dbReference>
<dbReference type="AlphaFoldDB" id="A0A250WQN8"/>
<dbReference type="PROSITE" id="PS00108">
    <property type="entry name" value="PROTEIN_KINASE_ST"/>
    <property type="match status" value="1"/>
</dbReference>
<dbReference type="InterPro" id="IPR011009">
    <property type="entry name" value="Kinase-like_dom_sf"/>
</dbReference>
<protein>
    <recommendedName>
        <fullName evidence="2">Protein kinase domain-containing protein</fullName>
    </recommendedName>
</protein>
<dbReference type="STRING" id="1157962.A0A250WQN8"/>
<evidence type="ECO:0000313" key="4">
    <source>
        <dbReference type="Proteomes" id="UP000232323"/>
    </source>
</evidence>
<dbReference type="SMART" id="SM00220">
    <property type="entry name" value="S_TKc"/>
    <property type="match status" value="1"/>
</dbReference>
<dbReference type="SUPFAM" id="SSF56112">
    <property type="entry name" value="Protein kinase-like (PK-like)"/>
    <property type="match status" value="1"/>
</dbReference>
<reference evidence="3 4" key="1">
    <citation type="submission" date="2017-08" db="EMBL/GenBank/DDBJ databases">
        <title>Acidophilic green algal genome provides insights into adaptation to an acidic environment.</title>
        <authorList>
            <person name="Hirooka S."/>
            <person name="Hirose Y."/>
            <person name="Kanesaki Y."/>
            <person name="Higuchi S."/>
            <person name="Fujiwara T."/>
            <person name="Onuma R."/>
            <person name="Era A."/>
            <person name="Ohbayashi R."/>
            <person name="Uzuka A."/>
            <person name="Nozaki H."/>
            <person name="Yoshikawa H."/>
            <person name="Miyagishima S.Y."/>
        </authorList>
    </citation>
    <scope>NUCLEOTIDE SEQUENCE [LARGE SCALE GENOMIC DNA]</scope>
    <source>
        <strain evidence="3 4">NIES-2499</strain>
    </source>
</reference>
<dbReference type="Pfam" id="PF00069">
    <property type="entry name" value="Pkinase"/>
    <property type="match status" value="1"/>
</dbReference>
<dbReference type="InterPro" id="IPR051681">
    <property type="entry name" value="Ser/Thr_Kinases-Pseudokinases"/>
</dbReference>
<dbReference type="InterPro" id="IPR000719">
    <property type="entry name" value="Prot_kinase_dom"/>
</dbReference>
<dbReference type="OrthoDB" id="4062651at2759"/>
<dbReference type="Gene3D" id="3.30.200.20">
    <property type="entry name" value="Phosphorylase Kinase, domain 1"/>
    <property type="match status" value="1"/>
</dbReference>